<dbReference type="OrthoDB" id="3847604at2"/>
<dbReference type="GO" id="GO:0005886">
    <property type="term" value="C:plasma membrane"/>
    <property type="evidence" value="ECO:0007669"/>
    <property type="project" value="UniProtKB-SubCell"/>
</dbReference>
<dbReference type="InterPro" id="IPR044857">
    <property type="entry name" value="T7SS_EccB_R1"/>
</dbReference>
<evidence type="ECO:0000256" key="6">
    <source>
        <dbReference type="ARBA" id="ARBA00022801"/>
    </source>
</evidence>
<keyword evidence="8 10" id="KW-1133">Transmembrane helix</keyword>
<evidence type="ECO:0000256" key="3">
    <source>
        <dbReference type="ARBA" id="ARBA00022475"/>
    </source>
</evidence>
<keyword evidence="12" id="KW-1185">Reference proteome</keyword>
<dbReference type="AlphaFoldDB" id="A0A0F5NA07"/>
<evidence type="ECO:0000256" key="4">
    <source>
        <dbReference type="ARBA" id="ARBA00022692"/>
    </source>
</evidence>
<organism evidence="11 12">
    <name type="scientific">Mycobacterium nebraskense</name>
    <dbReference type="NCBI Taxonomy" id="244292"/>
    <lineage>
        <taxon>Bacteria</taxon>
        <taxon>Bacillati</taxon>
        <taxon>Actinomycetota</taxon>
        <taxon>Actinomycetes</taxon>
        <taxon>Mycobacteriales</taxon>
        <taxon>Mycobacteriaceae</taxon>
        <taxon>Mycobacterium</taxon>
    </lineage>
</organism>
<sequence length="496" mass="51495">MPLKLASKTQVSGHFFVRRRLSFALLRRSVSMEINPVRWHRTLLMLSAVLGVVLVVGAFVYGWFRPAGVIDDSSKIVADRSSGALFVVVDKRLYPALNLVSAQLIAGSPDRPTFVASGEIAKWPKGPTVGIQGAPVETPAVVSPQVSRWAVCDTAPTTVGGSPLVTGINGQLLLGEAAGELAGSEALLLSYGPQVHLVTNGVRMPIDLSQSAVAGPLGIAPGAQATGMSRALFDALPAGGPLAVPAVPGAGGPGQVDLGAGVVVGAVVASRDVAAQSDRFYVVLADGVQEVSPVVASMLRQHDSFGLATPPQISPDHLAHIPLRHVLDVDYYPRSPVRLVDAGSRPVSCVAWQWSVSERQARLAVISGRGLPIRADQRAKMVPLVGAGNGGVQANQVLVGDGASTFVSTTGQALDSPARETMWLTSSTGSRYGVPFDDNSVQALGLVLSQVRPAPWSMLQVWPAGPELSRAAALTVHSPSDAVAVLPTKTNVRAGG</sequence>
<dbReference type="RefSeq" id="WP_007172147.1">
    <property type="nucleotide sequence ID" value="NZ_JACKSS010000159.1"/>
</dbReference>
<dbReference type="GO" id="GO:0005576">
    <property type="term" value="C:extracellular region"/>
    <property type="evidence" value="ECO:0007669"/>
    <property type="project" value="TreeGrafter"/>
</dbReference>
<keyword evidence="9 10" id="KW-0472">Membrane</keyword>
<keyword evidence="6" id="KW-0378">Hydrolase</keyword>
<dbReference type="EMBL" id="LQPH01000161">
    <property type="protein sequence ID" value="ORW16472.1"/>
    <property type="molecule type" value="Genomic_DNA"/>
</dbReference>
<dbReference type="NCBIfam" id="TIGR03919">
    <property type="entry name" value="T7SS_EccB"/>
    <property type="match status" value="1"/>
</dbReference>
<evidence type="ECO:0000313" key="11">
    <source>
        <dbReference type="EMBL" id="ORW16472.1"/>
    </source>
</evidence>
<dbReference type="STRING" id="244292.ABW17_25555"/>
<evidence type="ECO:0000256" key="1">
    <source>
        <dbReference type="ARBA" id="ARBA00004162"/>
    </source>
</evidence>
<dbReference type="Proteomes" id="UP000193781">
    <property type="component" value="Unassembled WGS sequence"/>
</dbReference>
<comment type="caution">
    <text evidence="11">The sequence shown here is derived from an EMBL/GenBank/DDBJ whole genome shotgun (WGS) entry which is preliminary data.</text>
</comment>
<feature type="transmembrane region" description="Helical" evidence="10">
    <location>
        <begin position="42"/>
        <end position="64"/>
    </location>
</feature>
<dbReference type="GO" id="GO:0016787">
    <property type="term" value="F:hydrolase activity"/>
    <property type="evidence" value="ECO:0007669"/>
    <property type="project" value="UniProtKB-KW"/>
</dbReference>
<dbReference type="Gene3D" id="2.40.50.910">
    <property type="entry name" value="Type VII secretion system EccB, repeat 3 domain"/>
    <property type="match status" value="1"/>
</dbReference>
<dbReference type="PANTHER" id="PTHR40765:SF2">
    <property type="entry name" value="ESX-2 SECRETION SYSTEM ATPASE ECCB2"/>
    <property type="match status" value="1"/>
</dbReference>
<evidence type="ECO:0000256" key="10">
    <source>
        <dbReference type="SAM" id="Phobius"/>
    </source>
</evidence>
<evidence type="ECO:0000256" key="9">
    <source>
        <dbReference type="ARBA" id="ARBA00023136"/>
    </source>
</evidence>
<dbReference type="Gene3D" id="3.30.2390.20">
    <property type="entry name" value="Type VII secretion system EccB, repeat 1 domain"/>
    <property type="match status" value="1"/>
</dbReference>
<reference evidence="11 12" key="1">
    <citation type="submission" date="2016-01" db="EMBL/GenBank/DDBJ databases">
        <title>The new phylogeny of the genus Mycobacterium.</title>
        <authorList>
            <person name="Tarcisio F."/>
            <person name="Conor M."/>
            <person name="Antonella G."/>
            <person name="Elisabetta G."/>
            <person name="Giulia F.S."/>
            <person name="Sara T."/>
            <person name="Anna F."/>
            <person name="Clotilde B."/>
            <person name="Roberto B."/>
            <person name="Veronica D.S."/>
            <person name="Fabio R."/>
            <person name="Monica P."/>
            <person name="Olivier J."/>
            <person name="Enrico T."/>
            <person name="Nicola S."/>
        </authorList>
    </citation>
    <scope>NUCLEOTIDE SEQUENCE [LARGE SCALE GENOMIC DNA]</scope>
    <source>
        <strain evidence="11 12">DSM 44803</strain>
    </source>
</reference>
<dbReference type="PANTHER" id="PTHR40765">
    <property type="entry name" value="ESX-2 SECRETION SYSTEM ATPASE ECCB2"/>
    <property type="match status" value="1"/>
</dbReference>
<evidence type="ECO:0000256" key="8">
    <source>
        <dbReference type="ARBA" id="ARBA00022989"/>
    </source>
</evidence>
<protein>
    <submittedName>
        <fullName evidence="11">Type VII secretion protein EccB</fullName>
    </submittedName>
</protein>
<evidence type="ECO:0000256" key="5">
    <source>
        <dbReference type="ARBA" id="ARBA00022741"/>
    </source>
</evidence>
<dbReference type="Pfam" id="PF05108">
    <property type="entry name" value="T7SS_ESX1_EccB"/>
    <property type="match status" value="1"/>
</dbReference>
<comment type="similarity">
    <text evidence="2">Belongs to the EccB family.</text>
</comment>
<evidence type="ECO:0000313" key="12">
    <source>
        <dbReference type="Proteomes" id="UP000193781"/>
    </source>
</evidence>
<dbReference type="GO" id="GO:0005524">
    <property type="term" value="F:ATP binding"/>
    <property type="evidence" value="ECO:0007669"/>
    <property type="project" value="UniProtKB-KW"/>
</dbReference>
<proteinExistence type="inferred from homology"/>
<gene>
    <name evidence="11" type="ORF">AWC17_14785</name>
</gene>
<accession>A0A0F5NA07</accession>
<keyword evidence="4 10" id="KW-0812">Transmembrane</keyword>
<comment type="subcellular location">
    <subcellularLocation>
        <location evidence="1">Cell membrane</location>
        <topology evidence="1">Single-pass membrane protein</topology>
    </subcellularLocation>
</comment>
<evidence type="ECO:0000256" key="7">
    <source>
        <dbReference type="ARBA" id="ARBA00022840"/>
    </source>
</evidence>
<keyword evidence="3" id="KW-1003">Cell membrane</keyword>
<name>A0A0F5NA07_9MYCO</name>
<evidence type="ECO:0000256" key="2">
    <source>
        <dbReference type="ARBA" id="ARBA00008149"/>
    </source>
</evidence>
<keyword evidence="5" id="KW-0547">Nucleotide-binding</keyword>
<keyword evidence="7" id="KW-0067">ATP-binding</keyword>
<dbReference type="InterPro" id="IPR042485">
    <property type="entry name" value="T7SS_EccB_R3"/>
</dbReference>
<dbReference type="InterPro" id="IPR007795">
    <property type="entry name" value="T7SS_EccB"/>
</dbReference>